<evidence type="ECO:0000313" key="2">
    <source>
        <dbReference type="Proteomes" id="UP000807504"/>
    </source>
</evidence>
<reference evidence="1" key="2">
    <citation type="submission" date="2020-06" db="EMBL/GenBank/DDBJ databases">
        <authorList>
            <person name="Sheffer M."/>
        </authorList>
    </citation>
    <scope>NUCLEOTIDE SEQUENCE</scope>
</reference>
<protein>
    <submittedName>
        <fullName evidence="1">Uncharacterized protein</fullName>
    </submittedName>
</protein>
<name>A0A8T0FE57_ARGBR</name>
<dbReference type="AlphaFoldDB" id="A0A8T0FE57"/>
<keyword evidence="2" id="KW-1185">Reference proteome</keyword>
<dbReference type="Proteomes" id="UP000807504">
    <property type="component" value="Unassembled WGS sequence"/>
</dbReference>
<proteinExistence type="predicted"/>
<evidence type="ECO:0000313" key="1">
    <source>
        <dbReference type="EMBL" id="KAF8787570.1"/>
    </source>
</evidence>
<sequence>MSESFDVHPVMKVDTSAGSFSRIIDEDHTDLFHEREFSKYSTNTRFASSEINRRILENSSEVLTKAYPRKISVEKSTECIAKEIVGVDFVSKQLQLKQNAISINASDKKTVKISRKLLCKSSEPQKKSYPREILAEESIQYGTVKNTFYANCSDFASTQLHSKHRACPSNASNLNAITFERSRDKPSEIQKTTERTQVTVSESFPNRDSSARLSWWDRIRGMLYQELIGLITEEFIGSFQGELIYVFSACTGESFQFYLFENMIYI</sequence>
<reference evidence="1" key="1">
    <citation type="journal article" date="2020" name="bioRxiv">
        <title>Chromosome-level reference genome of the European wasp spider Argiope bruennichi: a resource for studies on range expansion and evolutionary adaptation.</title>
        <authorList>
            <person name="Sheffer M.M."/>
            <person name="Hoppe A."/>
            <person name="Krehenwinkel H."/>
            <person name="Uhl G."/>
            <person name="Kuss A.W."/>
            <person name="Jensen L."/>
            <person name="Jensen C."/>
            <person name="Gillespie R.G."/>
            <person name="Hoff K.J."/>
            <person name="Prost S."/>
        </authorList>
    </citation>
    <scope>NUCLEOTIDE SEQUENCE</scope>
</reference>
<gene>
    <name evidence="1" type="ORF">HNY73_009152</name>
</gene>
<comment type="caution">
    <text evidence="1">The sequence shown here is derived from an EMBL/GenBank/DDBJ whole genome shotgun (WGS) entry which is preliminary data.</text>
</comment>
<organism evidence="1 2">
    <name type="scientific">Argiope bruennichi</name>
    <name type="common">Wasp spider</name>
    <name type="synonym">Aranea bruennichi</name>
    <dbReference type="NCBI Taxonomy" id="94029"/>
    <lineage>
        <taxon>Eukaryota</taxon>
        <taxon>Metazoa</taxon>
        <taxon>Ecdysozoa</taxon>
        <taxon>Arthropoda</taxon>
        <taxon>Chelicerata</taxon>
        <taxon>Arachnida</taxon>
        <taxon>Araneae</taxon>
        <taxon>Araneomorphae</taxon>
        <taxon>Entelegynae</taxon>
        <taxon>Araneoidea</taxon>
        <taxon>Araneidae</taxon>
        <taxon>Argiope</taxon>
    </lineage>
</organism>
<accession>A0A8T0FE57</accession>
<dbReference type="EMBL" id="JABXBU010000015">
    <property type="protein sequence ID" value="KAF8787570.1"/>
    <property type="molecule type" value="Genomic_DNA"/>
</dbReference>